<feature type="chain" id="PRO_5036191584" description="Reverse transcriptase domain-containing protein" evidence="1">
    <location>
        <begin position="17"/>
        <end position="144"/>
    </location>
</feature>
<evidence type="ECO:0000256" key="1">
    <source>
        <dbReference type="SAM" id="SignalP"/>
    </source>
</evidence>
<dbReference type="EMBL" id="HBJA01081779">
    <property type="protein sequence ID" value="CAE0817394.1"/>
    <property type="molecule type" value="Transcribed_RNA"/>
</dbReference>
<accession>A0A6T2BRJ5</accession>
<dbReference type="AlphaFoldDB" id="A0A6T2BRJ5"/>
<gene>
    <name evidence="2" type="ORF">EGYM00163_LOCUS28559</name>
    <name evidence="3" type="ORF">EGYM00163_LOCUS28560</name>
</gene>
<dbReference type="EMBL" id="HBJA01081780">
    <property type="protein sequence ID" value="CAE0817395.1"/>
    <property type="molecule type" value="Transcribed_RNA"/>
</dbReference>
<evidence type="ECO:0000313" key="2">
    <source>
        <dbReference type="EMBL" id="CAE0817394.1"/>
    </source>
</evidence>
<proteinExistence type="predicted"/>
<sequence>MPVMPIWMGRWTIALCQFLDNILVASHTPRGEPGGIVELVREVLQAVWGLPVMCDCITETQTACTGKCCGSVCKGMGVVLVRDEGGRGPEPSALKGDWSLHLGAPLLSPHSQYPGYLGAIFTGVLKNALPFAASRVGQMLSAAA</sequence>
<evidence type="ECO:0008006" key="4">
    <source>
        <dbReference type="Google" id="ProtNLM"/>
    </source>
</evidence>
<feature type="signal peptide" evidence="1">
    <location>
        <begin position="1"/>
        <end position="16"/>
    </location>
</feature>
<keyword evidence="1" id="KW-0732">Signal</keyword>
<organism evidence="2">
    <name type="scientific">Eutreptiella gymnastica</name>
    <dbReference type="NCBI Taxonomy" id="73025"/>
    <lineage>
        <taxon>Eukaryota</taxon>
        <taxon>Discoba</taxon>
        <taxon>Euglenozoa</taxon>
        <taxon>Euglenida</taxon>
        <taxon>Spirocuta</taxon>
        <taxon>Euglenophyceae</taxon>
        <taxon>Eutreptiales</taxon>
        <taxon>Eutreptiaceae</taxon>
        <taxon>Eutreptiella</taxon>
    </lineage>
</organism>
<reference evidence="2" key="1">
    <citation type="submission" date="2021-01" db="EMBL/GenBank/DDBJ databases">
        <authorList>
            <person name="Corre E."/>
            <person name="Pelletier E."/>
            <person name="Niang G."/>
            <person name="Scheremetjew M."/>
            <person name="Finn R."/>
            <person name="Kale V."/>
            <person name="Holt S."/>
            <person name="Cochrane G."/>
            <person name="Meng A."/>
            <person name="Brown T."/>
            <person name="Cohen L."/>
        </authorList>
    </citation>
    <scope>NUCLEOTIDE SEQUENCE</scope>
    <source>
        <strain evidence="2">CCMP1594</strain>
    </source>
</reference>
<name>A0A6T2BRJ5_9EUGL</name>
<evidence type="ECO:0000313" key="3">
    <source>
        <dbReference type="EMBL" id="CAE0817395.1"/>
    </source>
</evidence>
<protein>
    <recommendedName>
        <fullName evidence="4">Reverse transcriptase domain-containing protein</fullName>
    </recommendedName>
</protein>